<dbReference type="InterPro" id="IPR015102">
    <property type="entry name" value="Tscrpt_reg_HTH_FeoC"/>
</dbReference>
<dbReference type="KEGG" id="meiy:MIN45_P1664"/>
<dbReference type="RefSeq" id="WP_286291591.1">
    <property type="nucleotide sequence ID" value="NZ_AP024718.1"/>
</dbReference>
<accession>A0AAU9C6V2</accession>
<organism evidence="2 3">
    <name type="scientific">Methylomarinovum tepidoasis</name>
    <dbReference type="NCBI Taxonomy" id="2840183"/>
    <lineage>
        <taxon>Bacteria</taxon>
        <taxon>Pseudomonadati</taxon>
        <taxon>Pseudomonadota</taxon>
        <taxon>Gammaproteobacteria</taxon>
        <taxon>Methylococcales</taxon>
        <taxon>Methylothermaceae</taxon>
        <taxon>Methylomarinovum</taxon>
    </lineage>
</organism>
<dbReference type="SUPFAM" id="SSF46785">
    <property type="entry name" value="Winged helix' DNA-binding domain"/>
    <property type="match status" value="1"/>
</dbReference>
<feature type="domain" description="Transcriptional regulator HTH-type FeoC" evidence="1">
    <location>
        <begin position="2"/>
        <end position="69"/>
    </location>
</feature>
<dbReference type="EMBL" id="AP024718">
    <property type="protein sequence ID" value="BCX89292.1"/>
    <property type="molecule type" value="Genomic_DNA"/>
</dbReference>
<dbReference type="InterPro" id="IPR036388">
    <property type="entry name" value="WH-like_DNA-bd_sf"/>
</dbReference>
<evidence type="ECO:0000313" key="3">
    <source>
        <dbReference type="Proteomes" id="UP001321450"/>
    </source>
</evidence>
<evidence type="ECO:0000313" key="2">
    <source>
        <dbReference type="EMBL" id="BCX89292.1"/>
    </source>
</evidence>
<protein>
    <submittedName>
        <fullName evidence="2">Ferrous iron transport protein C</fullName>
    </submittedName>
</protein>
<dbReference type="InterPro" id="IPR036390">
    <property type="entry name" value="WH_DNA-bd_sf"/>
</dbReference>
<keyword evidence="3" id="KW-1185">Reference proteome</keyword>
<proteinExistence type="predicted"/>
<name>A0AAU9C6V2_9GAMM</name>
<sequence length="78" mass="8896">MILELRSLLRRQRQIPLKELAEALGSDPETVRPMLERLIRRGEVERLPPATPCPGGCTLCPLQTVEIYRWIADNEGET</sequence>
<dbReference type="AlphaFoldDB" id="A0AAU9C6V2"/>
<dbReference type="Pfam" id="PF09012">
    <property type="entry name" value="FeoC"/>
    <property type="match status" value="1"/>
</dbReference>
<dbReference type="Proteomes" id="UP001321450">
    <property type="component" value="Chromosome"/>
</dbReference>
<reference evidence="3" key="1">
    <citation type="journal article" date="2024" name="Int. J. Syst. Evol. Microbiol.">
        <title>Methylomarinovum tepidoasis sp. nov., a moderately thermophilic methanotroph of the family Methylothermaceae isolated from a deep-sea hydrothermal field.</title>
        <authorList>
            <person name="Hirayama H."/>
            <person name="Takaki Y."/>
            <person name="Abe M."/>
            <person name="Miyazaki M."/>
            <person name="Uematsu K."/>
            <person name="Matsui Y."/>
            <person name="Takai K."/>
        </authorList>
    </citation>
    <scope>NUCLEOTIDE SEQUENCE [LARGE SCALE GENOMIC DNA]</scope>
    <source>
        <strain evidence="3">IN45</strain>
    </source>
</reference>
<dbReference type="Gene3D" id="1.10.10.10">
    <property type="entry name" value="Winged helix-like DNA-binding domain superfamily/Winged helix DNA-binding domain"/>
    <property type="match status" value="1"/>
</dbReference>
<gene>
    <name evidence="2" type="ORF">MIN45_P1664</name>
</gene>
<evidence type="ECO:0000259" key="1">
    <source>
        <dbReference type="Pfam" id="PF09012"/>
    </source>
</evidence>